<comment type="function">
    <text evidence="9">Required for the maintenance of the structure of the mitochondrial inner membrane. Involved in mitochondrial morphology. Causes growth arrest when highly overexpressed.</text>
</comment>
<dbReference type="OrthoDB" id="5595506at2759"/>
<dbReference type="Proteomes" id="UP000799538">
    <property type="component" value="Unassembled WGS sequence"/>
</dbReference>
<keyword evidence="5 10" id="KW-1133">Transmembrane helix</keyword>
<evidence type="ECO:0000256" key="3">
    <source>
        <dbReference type="ARBA" id="ARBA00022792"/>
    </source>
</evidence>
<name>A0A6A6FYU6_9PEZI</name>
<comment type="subunit">
    <text evidence="10">Homooligomer.</text>
</comment>
<feature type="coiled-coil region" evidence="11">
    <location>
        <begin position="119"/>
        <end position="146"/>
    </location>
</feature>
<keyword evidence="2 10" id="KW-0812">Transmembrane</keyword>
<keyword evidence="4 10" id="KW-0809">Transit peptide</keyword>
<feature type="coiled-coil region" evidence="11">
    <location>
        <begin position="45"/>
        <end position="72"/>
    </location>
</feature>
<evidence type="ECO:0000256" key="8">
    <source>
        <dbReference type="ARBA" id="ARBA00023136"/>
    </source>
</evidence>
<dbReference type="EMBL" id="ML992533">
    <property type="protein sequence ID" value="KAF2218637.1"/>
    <property type="molecule type" value="Genomic_DNA"/>
</dbReference>
<evidence type="ECO:0000313" key="12">
    <source>
        <dbReference type="EMBL" id="KAF2218637.1"/>
    </source>
</evidence>
<keyword evidence="3 10" id="KW-0999">Mitochondrion inner membrane</keyword>
<dbReference type="GO" id="GO:0005743">
    <property type="term" value="C:mitochondrial inner membrane"/>
    <property type="evidence" value="ECO:0007669"/>
    <property type="project" value="UniProtKB-SubCell"/>
</dbReference>
<organism evidence="12 13">
    <name type="scientific">Elsinoe ampelina</name>
    <dbReference type="NCBI Taxonomy" id="302913"/>
    <lineage>
        <taxon>Eukaryota</taxon>
        <taxon>Fungi</taxon>
        <taxon>Dikarya</taxon>
        <taxon>Ascomycota</taxon>
        <taxon>Pezizomycotina</taxon>
        <taxon>Dothideomycetes</taxon>
        <taxon>Dothideomycetidae</taxon>
        <taxon>Myriangiales</taxon>
        <taxon>Elsinoaceae</taxon>
        <taxon>Elsinoe</taxon>
    </lineage>
</organism>
<feature type="non-terminal residue" evidence="12">
    <location>
        <position position="356"/>
    </location>
</feature>
<keyword evidence="8 10" id="KW-0472">Membrane</keyword>
<gene>
    <name evidence="12" type="ORF">BDZ85DRAFT_167420</name>
</gene>
<comment type="similarity">
    <text evidence="1 10">Belongs to the SHE9 family.</text>
</comment>
<evidence type="ECO:0000256" key="4">
    <source>
        <dbReference type="ARBA" id="ARBA00022946"/>
    </source>
</evidence>
<dbReference type="AlphaFoldDB" id="A0A6A6FYU6"/>
<sequence length="356" mass="39481">LPSHTQSLRSEYSKRFQAFMDDMLAKAAVAGQRLNTYTGTDYTGIENIRRQIVELEKKVKALHDSVASAKDAYTTAHSAQISSQREVVSLLERKASWTPHDLDRYTSLIRSEHLHEQGVTQAKQKLAEVERALEEARTDLEKKERRQYHEEQVWSDTIRRNSTWVTFGLMGLNILLLVSNIGIVEPWRRRRLVREVKDALDQRTLVPQNTEKTHTVMADVRGEALPPIAVAEKEPIGDLASEPSLDEIHGQTDRSPEPSGLLLEAVEGPSAQVPLPVTADIEAKPNEVALVVEPPGAGADAPPAKYPGDWQAYVLHTLKSACDDMLTLRKIEVTSIALEGAAAGLTVAGALIWLLR</sequence>
<comment type="subcellular location">
    <subcellularLocation>
        <location evidence="10">Mitochondrion inner membrane</location>
        <topology evidence="10">Multi-pass membrane protein</topology>
    </subcellularLocation>
</comment>
<evidence type="ECO:0000256" key="10">
    <source>
        <dbReference type="RuleBase" id="RU364128"/>
    </source>
</evidence>
<accession>A0A6A6FYU6</accession>
<evidence type="ECO:0000256" key="5">
    <source>
        <dbReference type="ARBA" id="ARBA00022989"/>
    </source>
</evidence>
<dbReference type="Pfam" id="PF05546">
    <property type="entry name" value="She9_MDM33"/>
    <property type="match status" value="1"/>
</dbReference>
<feature type="transmembrane region" description="Helical" evidence="10">
    <location>
        <begin position="164"/>
        <end position="184"/>
    </location>
</feature>
<dbReference type="InterPro" id="IPR008839">
    <property type="entry name" value="MDM33_fungi"/>
</dbReference>
<keyword evidence="13" id="KW-1185">Reference proteome</keyword>
<keyword evidence="7 10" id="KW-0496">Mitochondrion</keyword>
<evidence type="ECO:0000256" key="1">
    <source>
        <dbReference type="ARBA" id="ARBA00007472"/>
    </source>
</evidence>
<evidence type="ECO:0000256" key="7">
    <source>
        <dbReference type="ARBA" id="ARBA00023128"/>
    </source>
</evidence>
<dbReference type="PANTHER" id="PTHR31961">
    <property type="entry name" value="SENSITIVE TO HIGH EXPRESSION PROTEIN 9, MITOCHONDRIAL"/>
    <property type="match status" value="1"/>
</dbReference>
<evidence type="ECO:0000313" key="13">
    <source>
        <dbReference type="Proteomes" id="UP000799538"/>
    </source>
</evidence>
<dbReference type="GO" id="GO:0007007">
    <property type="term" value="P:inner mitochondrial membrane organization"/>
    <property type="evidence" value="ECO:0007669"/>
    <property type="project" value="TreeGrafter"/>
</dbReference>
<reference evidence="13" key="1">
    <citation type="journal article" date="2020" name="Stud. Mycol.">
        <title>101 Dothideomycetes genomes: A test case for predicting lifestyles and emergence of pathogens.</title>
        <authorList>
            <person name="Haridas S."/>
            <person name="Albert R."/>
            <person name="Binder M."/>
            <person name="Bloem J."/>
            <person name="LaButti K."/>
            <person name="Salamov A."/>
            <person name="Andreopoulos B."/>
            <person name="Baker S."/>
            <person name="Barry K."/>
            <person name="Bills G."/>
            <person name="Bluhm B."/>
            <person name="Cannon C."/>
            <person name="Castanera R."/>
            <person name="Culley D."/>
            <person name="Daum C."/>
            <person name="Ezra D."/>
            <person name="Gonzalez J."/>
            <person name="Henrissat B."/>
            <person name="Kuo A."/>
            <person name="Liang C."/>
            <person name="Lipzen A."/>
            <person name="Lutzoni F."/>
            <person name="Magnuson J."/>
            <person name="Mondo S."/>
            <person name="Nolan M."/>
            <person name="Ohm R."/>
            <person name="Pangilinan J."/>
            <person name="Park H.-J."/>
            <person name="Ramirez L."/>
            <person name="Alfaro M."/>
            <person name="Sun H."/>
            <person name="Tritt A."/>
            <person name="Yoshinaga Y."/>
            <person name="Zwiers L.-H."/>
            <person name="Turgeon B."/>
            <person name="Goodwin S."/>
            <person name="Spatafora J."/>
            <person name="Crous P."/>
            <person name="Grigoriev I."/>
        </authorList>
    </citation>
    <scope>NUCLEOTIDE SEQUENCE [LARGE SCALE GENOMIC DNA]</scope>
    <source>
        <strain evidence="13">CECT 20119</strain>
    </source>
</reference>
<evidence type="ECO:0000256" key="11">
    <source>
        <dbReference type="SAM" id="Coils"/>
    </source>
</evidence>
<keyword evidence="6 11" id="KW-0175">Coiled coil</keyword>
<dbReference type="PANTHER" id="PTHR31961:SF3">
    <property type="entry name" value="SENSITIVE TO HIGH EXPRESSION PROTEIN 9, MITOCHONDRIAL"/>
    <property type="match status" value="1"/>
</dbReference>
<proteinExistence type="inferred from homology"/>
<protein>
    <recommendedName>
        <fullName evidence="10">Sensitive to high expression protein 9, mitochondrial</fullName>
    </recommendedName>
</protein>
<evidence type="ECO:0000256" key="2">
    <source>
        <dbReference type="ARBA" id="ARBA00022692"/>
    </source>
</evidence>
<evidence type="ECO:0000256" key="6">
    <source>
        <dbReference type="ARBA" id="ARBA00023054"/>
    </source>
</evidence>
<evidence type="ECO:0000256" key="9">
    <source>
        <dbReference type="ARBA" id="ARBA00024807"/>
    </source>
</evidence>
<feature type="transmembrane region" description="Helical" evidence="10">
    <location>
        <begin position="336"/>
        <end position="355"/>
    </location>
</feature>
<feature type="non-terminal residue" evidence="12">
    <location>
        <position position="1"/>
    </location>
</feature>